<keyword evidence="6" id="KW-0464">Manganese</keyword>
<dbReference type="InterPro" id="IPR036264">
    <property type="entry name" value="Bact_exopeptidase_dim_dom"/>
</dbReference>
<name>A0A2S0MPS7_9RHOB</name>
<dbReference type="PIRSF" id="PIRSF001235">
    <property type="entry name" value="Amidase_carbamoylase"/>
    <property type="match status" value="1"/>
</dbReference>
<dbReference type="NCBIfam" id="NF009529">
    <property type="entry name" value="PRK12893.1-2"/>
    <property type="match status" value="1"/>
</dbReference>
<dbReference type="GO" id="GO:0016813">
    <property type="term" value="F:hydrolase activity, acting on carbon-nitrogen (but not peptide) bonds, in linear amidines"/>
    <property type="evidence" value="ECO:0007669"/>
    <property type="project" value="InterPro"/>
</dbReference>
<dbReference type="Pfam" id="PF07687">
    <property type="entry name" value="M20_dimer"/>
    <property type="match status" value="1"/>
</dbReference>
<proteinExistence type="inferred from homology"/>
<feature type="binding site" evidence="7">
    <location>
        <position position="79"/>
    </location>
    <ligand>
        <name>Zn(2+)</name>
        <dbReference type="ChEBI" id="CHEBI:29105"/>
        <label>1</label>
    </ligand>
</feature>
<evidence type="ECO:0000313" key="9">
    <source>
        <dbReference type="EMBL" id="AVO37751.1"/>
    </source>
</evidence>
<keyword evidence="7" id="KW-0862">Zinc</keyword>
<dbReference type="GO" id="GO:0046872">
    <property type="term" value="F:metal ion binding"/>
    <property type="evidence" value="ECO:0007669"/>
    <property type="project" value="UniProtKB-KW"/>
</dbReference>
<keyword evidence="10" id="KW-1185">Reference proteome</keyword>
<evidence type="ECO:0000256" key="2">
    <source>
        <dbReference type="ARBA" id="ARBA00006153"/>
    </source>
</evidence>
<dbReference type="Pfam" id="PF01546">
    <property type="entry name" value="Peptidase_M20"/>
    <property type="match status" value="1"/>
</dbReference>
<feature type="binding site" evidence="7">
    <location>
        <position position="181"/>
    </location>
    <ligand>
        <name>Zn(2+)</name>
        <dbReference type="ChEBI" id="CHEBI:29105"/>
        <label>1</label>
    </ligand>
</feature>
<dbReference type="NCBIfam" id="TIGR01879">
    <property type="entry name" value="hydantase"/>
    <property type="match status" value="1"/>
</dbReference>
<evidence type="ECO:0000256" key="4">
    <source>
        <dbReference type="ARBA" id="ARBA00022723"/>
    </source>
</evidence>
<evidence type="ECO:0000313" key="10">
    <source>
        <dbReference type="Proteomes" id="UP000237655"/>
    </source>
</evidence>
<organism evidence="9 10">
    <name type="scientific">Pukyongiella litopenaei</name>
    <dbReference type="NCBI Taxonomy" id="2605946"/>
    <lineage>
        <taxon>Bacteria</taxon>
        <taxon>Pseudomonadati</taxon>
        <taxon>Pseudomonadota</taxon>
        <taxon>Alphaproteobacteria</taxon>
        <taxon>Rhodobacterales</taxon>
        <taxon>Paracoccaceae</taxon>
        <taxon>Pukyongiella</taxon>
    </lineage>
</organism>
<sequence>MIDPDRFLSDLHKLRRFGAAGVGKGVCKGVRRPAYSEPDIAARTWLAGRIEQAGLTPHFDPMGNLFGLAEGPSLLMGSHSDSQPEGGWLDGALGVIAALEVARASRESAGPPISVVSFQDEEGRFGVTTGSAVWSGHLSLDEADALTDHGGNRLQQMRSVLAERSDGFVDPARFTGFVELHIEQGPVLDQAREQIGVVSDIVGIRDMNITFSGQQNHAGTTPMHLRRDAFQGLAAFNAALNDRLRNVVTPRTVWTIGHVALHPNASSIVPGRVTFSMQWRDGDPARLARMETIIRDTIADIAGQYALETGFGPMLGLEPVAMDATLRGALEAAAEDVAPGRWRVMPSGALHDATNVARLLPVAMLFVPSIGGISHDFAEDTDETDLVAGLRVLAGAAERLGGQARA</sequence>
<feature type="binding site" evidence="7">
    <location>
        <position position="90"/>
    </location>
    <ligand>
        <name>Zn(2+)</name>
        <dbReference type="ChEBI" id="CHEBI:29105"/>
        <label>2</label>
    </ligand>
</feature>
<dbReference type="SUPFAM" id="SSF53187">
    <property type="entry name" value="Zn-dependent exopeptidases"/>
    <property type="match status" value="1"/>
</dbReference>
<dbReference type="SUPFAM" id="SSF55031">
    <property type="entry name" value="Bacterial exopeptidase dimerisation domain"/>
    <property type="match status" value="1"/>
</dbReference>
<dbReference type="AlphaFoldDB" id="A0A2S0MPS7"/>
<feature type="binding site" evidence="7">
    <location>
        <position position="122"/>
    </location>
    <ligand>
        <name>Zn(2+)</name>
        <dbReference type="ChEBI" id="CHEBI:29105"/>
        <label>2</label>
    </ligand>
</feature>
<protein>
    <submittedName>
        <fullName evidence="9">Zn-dependent hydrolase</fullName>
    </submittedName>
</protein>
<evidence type="ECO:0000259" key="8">
    <source>
        <dbReference type="Pfam" id="PF07687"/>
    </source>
</evidence>
<comment type="similarity">
    <text evidence="2">Belongs to the peptidase M20 family.</text>
</comment>
<dbReference type="PANTHER" id="PTHR32494:SF19">
    <property type="entry name" value="ALLANTOATE DEIMINASE-RELATED"/>
    <property type="match status" value="1"/>
</dbReference>
<comment type="cofactor">
    <cofactor evidence="7">
        <name>Zn(2+)</name>
        <dbReference type="ChEBI" id="CHEBI:29105"/>
    </cofactor>
    <text evidence="7">Binds 2 Zn(2+) ions per subunit.</text>
</comment>
<dbReference type="EMBL" id="CP027665">
    <property type="protein sequence ID" value="AVO37751.1"/>
    <property type="molecule type" value="Genomic_DNA"/>
</dbReference>
<dbReference type="Proteomes" id="UP000237655">
    <property type="component" value="Chromosome"/>
</dbReference>
<dbReference type="Gene3D" id="3.30.70.360">
    <property type="match status" value="1"/>
</dbReference>
<dbReference type="InterPro" id="IPR002933">
    <property type="entry name" value="Peptidase_M20"/>
</dbReference>
<feature type="binding site" evidence="7">
    <location>
        <position position="375"/>
    </location>
    <ligand>
        <name>Zn(2+)</name>
        <dbReference type="ChEBI" id="CHEBI:29105"/>
        <label>2</label>
    </ligand>
</feature>
<dbReference type="RefSeq" id="WP_106472069.1">
    <property type="nucleotide sequence ID" value="NZ_CP027665.1"/>
</dbReference>
<comment type="subunit">
    <text evidence="3">Homodimer.</text>
</comment>
<evidence type="ECO:0000256" key="5">
    <source>
        <dbReference type="ARBA" id="ARBA00022801"/>
    </source>
</evidence>
<comment type="cofactor">
    <cofactor evidence="1">
        <name>Mn(2+)</name>
        <dbReference type="ChEBI" id="CHEBI:29035"/>
    </cofactor>
</comment>
<reference evidence="10" key="1">
    <citation type="submission" date="2018-03" db="EMBL/GenBank/DDBJ databases">
        <title>Genomic analysis of the strain SH-1 isolated from shrimp intestine.</title>
        <authorList>
            <person name="Kim Y.-S."/>
            <person name="Kim S.-E."/>
            <person name="Kim K.-H."/>
        </authorList>
    </citation>
    <scope>NUCLEOTIDE SEQUENCE [LARGE SCALE GENOMIC DNA]</scope>
    <source>
        <strain evidence="10">SH-1</strain>
    </source>
</reference>
<evidence type="ECO:0000256" key="6">
    <source>
        <dbReference type="ARBA" id="ARBA00023211"/>
    </source>
</evidence>
<feature type="domain" description="Peptidase M20 dimerisation" evidence="8">
    <location>
        <begin position="203"/>
        <end position="305"/>
    </location>
</feature>
<dbReference type="InterPro" id="IPR010158">
    <property type="entry name" value="Amidase_Cbmase"/>
</dbReference>
<dbReference type="InterPro" id="IPR011650">
    <property type="entry name" value="Peptidase_M20_dimer"/>
</dbReference>
<dbReference type="PANTHER" id="PTHR32494">
    <property type="entry name" value="ALLANTOATE DEIMINASE-RELATED"/>
    <property type="match status" value="1"/>
</dbReference>
<dbReference type="KEGG" id="thas:C6Y53_08590"/>
<evidence type="ECO:0000256" key="1">
    <source>
        <dbReference type="ARBA" id="ARBA00001936"/>
    </source>
</evidence>
<evidence type="ECO:0000256" key="3">
    <source>
        <dbReference type="ARBA" id="ARBA00011738"/>
    </source>
</evidence>
<dbReference type="Gene3D" id="3.40.630.10">
    <property type="entry name" value="Zn peptidases"/>
    <property type="match status" value="1"/>
</dbReference>
<feature type="binding site" evidence="7">
    <location>
        <position position="90"/>
    </location>
    <ligand>
        <name>Zn(2+)</name>
        <dbReference type="ChEBI" id="CHEBI:29105"/>
        <label>1</label>
    </ligand>
</feature>
<gene>
    <name evidence="9" type="ORF">C6Y53_08590</name>
</gene>
<keyword evidence="5 9" id="KW-0378">Hydrolase</keyword>
<keyword evidence="4 7" id="KW-0479">Metal-binding</keyword>
<dbReference type="CDD" id="cd03884">
    <property type="entry name" value="M20_bAS"/>
    <property type="match status" value="1"/>
</dbReference>
<accession>A0A2S0MPS7</accession>
<evidence type="ECO:0000256" key="7">
    <source>
        <dbReference type="PIRSR" id="PIRSR001235-1"/>
    </source>
</evidence>